<dbReference type="InterPro" id="IPR032724">
    <property type="entry name" value="SCP1.201-like"/>
</dbReference>
<evidence type="ECO:0000313" key="1">
    <source>
        <dbReference type="EMBL" id="MFF9887090.1"/>
    </source>
</evidence>
<accession>A0ABW6Z7F8</accession>
<comment type="caution">
    <text evidence="1">The sequence shown here is derived from an EMBL/GenBank/DDBJ whole genome shotgun (WGS) entry which is preliminary data.</text>
</comment>
<proteinExistence type="predicted"/>
<dbReference type="Pfam" id="PF14430">
    <property type="entry name" value="Imm1"/>
    <property type="match status" value="1"/>
</dbReference>
<protein>
    <submittedName>
        <fullName evidence="1">Imm1 family immunity protein</fullName>
    </submittedName>
</protein>
<sequence>MIDIVHKTLRDKGVTETRSACAGDVGQGMAAIVIRDDVSKVEVVINNPSGPCRQRLRCHRTLDALFTNEKVMVSFDPLAGRPEVCYSIMGSATEFPSCSEIPISLVRQAVKEFLLSGGRQPTCIEWQEPEFW</sequence>
<dbReference type="Proteomes" id="UP001603418">
    <property type="component" value="Unassembled WGS sequence"/>
</dbReference>
<gene>
    <name evidence="1" type="ORF">ACF1HC_36740</name>
</gene>
<evidence type="ECO:0000313" key="2">
    <source>
        <dbReference type="Proteomes" id="UP001603418"/>
    </source>
</evidence>
<organism evidence="1 2">
    <name type="scientific">Streptomyces eurythermus</name>
    <dbReference type="NCBI Taxonomy" id="42237"/>
    <lineage>
        <taxon>Bacteria</taxon>
        <taxon>Bacillati</taxon>
        <taxon>Actinomycetota</taxon>
        <taxon>Actinomycetes</taxon>
        <taxon>Kitasatosporales</taxon>
        <taxon>Streptomycetaceae</taxon>
        <taxon>Streptomyces</taxon>
    </lineage>
</organism>
<dbReference type="EMBL" id="JBICBM010000026">
    <property type="protein sequence ID" value="MFF9887090.1"/>
    <property type="molecule type" value="Genomic_DNA"/>
</dbReference>
<dbReference type="InterPro" id="IPR025680">
    <property type="entry name" value="DddI"/>
</dbReference>
<dbReference type="RefSeq" id="WP_106980724.1">
    <property type="nucleotide sequence ID" value="NZ_JBFACJ010000055.1"/>
</dbReference>
<reference evidence="1 2" key="1">
    <citation type="submission" date="2024-10" db="EMBL/GenBank/DDBJ databases">
        <title>The Natural Products Discovery Center: Release of the First 8490 Sequenced Strains for Exploring Actinobacteria Biosynthetic Diversity.</title>
        <authorList>
            <person name="Kalkreuter E."/>
            <person name="Kautsar S.A."/>
            <person name="Yang D."/>
            <person name="Bader C.D."/>
            <person name="Teijaro C.N."/>
            <person name="Fluegel L."/>
            <person name="Davis C.M."/>
            <person name="Simpson J.R."/>
            <person name="Lauterbach L."/>
            <person name="Steele A.D."/>
            <person name="Gui C."/>
            <person name="Meng S."/>
            <person name="Li G."/>
            <person name="Viehrig K."/>
            <person name="Ye F."/>
            <person name="Su P."/>
            <person name="Kiefer A.F."/>
            <person name="Nichols A."/>
            <person name="Cepeda A.J."/>
            <person name="Yan W."/>
            <person name="Fan B."/>
            <person name="Jiang Y."/>
            <person name="Adhikari A."/>
            <person name="Zheng C.-J."/>
            <person name="Schuster L."/>
            <person name="Cowan T.M."/>
            <person name="Smanski M.J."/>
            <person name="Chevrette M.G."/>
            <person name="De Carvalho L.P.S."/>
            <person name="Shen B."/>
        </authorList>
    </citation>
    <scope>NUCLEOTIDE SEQUENCE [LARGE SCALE GENOMIC DNA]</scope>
    <source>
        <strain evidence="1 2">NPDC013366</strain>
    </source>
</reference>
<dbReference type="Pfam" id="PF14428">
    <property type="entry name" value="DddA-like"/>
    <property type="match status" value="1"/>
</dbReference>
<keyword evidence="2" id="KW-1185">Reference proteome</keyword>
<name>A0ABW6Z7F8_9ACTN</name>